<protein>
    <submittedName>
        <fullName evidence="3">Uncharacterized protein</fullName>
    </submittedName>
</protein>
<evidence type="ECO:0000256" key="1">
    <source>
        <dbReference type="SAM" id="MobiDB-lite"/>
    </source>
</evidence>
<evidence type="ECO:0000256" key="2">
    <source>
        <dbReference type="SAM" id="SignalP"/>
    </source>
</evidence>
<gene>
    <name evidence="3" type="ORF">NCTC11166_00143</name>
</gene>
<organism evidence="3 4">
    <name type="scientific">Brevundimonas vesicularis</name>
    <name type="common">Pseudomonas vesicularis</name>
    <dbReference type="NCBI Taxonomy" id="41276"/>
    <lineage>
        <taxon>Bacteria</taxon>
        <taxon>Pseudomonadati</taxon>
        <taxon>Pseudomonadota</taxon>
        <taxon>Alphaproteobacteria</taxon>
        <taxon>Caulobacterales</taxon>
        <taxon>Caulobacteraceae</taxon>
        <taxon>Brevundimonas</taxon>
    </lineage>
</organism>
<evidence type="ECO:0000313" key="4">
    <source>
        <dbReference type="Proteomes" id="UP000251186"/>
    </source>
</evidence>
<feature type="chain" id="PRO_5016164150" evidence="2">
    <location>
        <begin position="19"/>
        <end position="247"/>
    </location>
</feature>
<accession>A0A2X1B3I5</accession>
<reference evidence="3 4" key="1">
    <citation type="submission" date="2018-06" db="EMBL/GenBank/DDBJ databases">
        <authorList>
            <consortium name="Pathogen Informatics"/>
            <person name="Doyle S."/>
        </authorList>
    </citation>
    <scope>NUCLEOTIDE SEQUENCE [LARGE SCALE GENOMIC DNA]</scope>
    <source>
        <strain evidence="3 4">NCTC11166</strain>
    </source>
</reference>
<dbReference type="RefSeq" id="WP_112861361.1">
    <property type="nucleotide sequence ID" value="NZ_UAQP01000005.1"/>
</dbReference>
<sequence length="247" mass="26367">MIFLLAWIAMLQSPSSGAGIEPLTLADDRACTADGTLCVGLTQQARDGEPVFNPVVRAPTALPTGPKEALGEVETYRPWSGLIRLSDGGFLAGVEKEASSLYSGGSGHAIELRLYRLDAEGDAASAPVLSVPIQGAVMIRACFTEEDMTRRAEACHDNYSFKGVLTVEAGVEEGGLPVLTYETTATAYPRGASRSEDSLEKPPLKPADLVAMRDPKCSFTRRFTFDAKTGEYQPNGPLPDCSDYTTP</sequence>
<dbReference type="AlphaFoldDB" id="A0A2X1B3I5"/>
<evidence type="ECO:0000313" key="3">
    <source>
        <dbReference type="EMBL" id="SPU51833.1"/>
    </source>
</evidence>
<feature type="region of interest" description="Disordered" evidence="1">
    <location>
        <begin position="228"/>
        <end position="247"/>
    </location>
</feature>
<keyword evidence="2" id="KW-0732">Signal</keyword>
<proteinExistence type="predicted"/>
<dbReference type="Proteomes" id="UP000251186">
    <property type="component" value="Unassembled WGS sequence"/>
</dbReference>
<dbReference type="EMBL" id="UAQP01000005">
    <property type="protein sequence ID" value="SPU51833.1"/>
    <property type="molecule type" value="Genomic_DNA"/>
</dbReference>
<feature type="signal peptide" evidence="2">
    <location>
        <begin position="1"/>
        <end position="18"/>
    </location>
</feature>
<name>A0A2X1B3I5_BREVE</name>